<dbReference type="Gene3D" id="3.40.50.2000">
    <property type="entry name" value="Glycogen Phosphorylase B"/>
    <property type="match status" value="1"/>
</dbReference>
<dbReference type="InterPro" id="IPR024542">
    <property type="entry name" value="YkvP_N"/>
</dbReference>
<dbReference type="RefSeq" id="WP_200966213.1">
    <property type="nucleotide sequence ID" value="NZ_BMAQ01000009.1"/>
</dbReference>
<dbReference type="Pfam" id="PF13524">
    <property type="entry name" value="Glyco_trans_1_2"/>
    <property type="match status" value="1"/>
</dbReference>
<evidence type="ECO:0000259" key="1">
    <source>
        <dbReference type="Pfam" id="PF12996"/>
    </source>
</evidence>
<evidence type="ECO:0000313" key="4">
    <source>
        <dbReference type="Proteomes" id="UP000654993"/>
    </source>
</evidence>
<dbReference type="Pfam" id="PF12996">
    <property type="entry name" value="DUF3880"/>
    <property type="match status" value="1"/>
</dbReference>
<dbReference type="InterPro" id="IPR055259">
    <property type="entry name" value="YkvP/CgeB_Glyco_trans-like"/>
</dbReference>
<feature type="domain" description="Spore protein YkvP/CgeB glycosyl transferase-like" evidence="2">
    <location>
        <begin position="173"/>
        <end position="316"/>
    </location>
</feature>
<dbReference type="EMBL" id="BMAQ01000009">
    <property type="protein sequence ID" value="GFR37943.1"/>
    <property type="molecule type" value="Genomic_DNA"/>
</dbReference>
<reference evidence="3" key="1">
    <citation type="submission" date="2020-08" db="EMBL/GenBank/DDBJ databases">
        <authorList>
            <person name="Uke A."/>
            <person name="Chhe C."/>
            <person name="Baramee S."/>
            <person name="Kosugi A."/>
        </authorList>
    </citation>
    <scope>NUCLEOTIDE SEQUENCE</scope>
    <source>
        <strain evidence="3">DA-C8</strain>
    </source>
</reference>
<name>A0A916VFJ3_9BACL</name>
<protein>
    <submittedName>
        <fullName evidence="3">Spore protein YkvP</fullName>
    </submittedName>
</protein>
<dbReference type="AlphaFoldDB" id="A0A916VFJ3"/>
<proteinExistence type="predicted"/>
<evidence type="ECO:0000259" key="2">
    <source>
        <dbReference type="Pfam" id="PF13524"/>
    </source>
</evidence>
<keyword evidence="4" id="KW-1185">Reference proteome</keyword>
<evidence type="ECO:0000313" key="3">
    <source>
        <dbReference type="EMBL" id="GFR37943.1"/>
    </source>
</evidence>
<gene>
    <name evidence="3" type="primary">ykvP</name>
    <name evidence="3" type="ORF">PRECH8_12390</name>
</gene>
<dbReference type="SUPFAM" id="SSF53756">
    <property type="entry name" value="UDP-Glycosyltransferase/glycogen phosphorylase"/>
    <property type="match status" value="1"/>
</dbReference>
<reference evidence="3" key="2">
    <citation type="journal article" date="2021" name="Data Brief">
        <title>Draft genome sequence data of the facultative, thermophilic, xylanolytic bacterium Paenibacillus sp. strain DA-C8.</title>
        <authorList>
            <person name="Chhe C."/>
            <person name="Uke A."/>
            <person name="Baramee S."/>
            <person name="Ungkulpasvich U."/>
            <person name="Tachaapaikoon C."/>
            <person name="Pason P."/>
            <person name="Waeonukul R."/>
            <person name="Ratanakhanokchai K."/>
            <person name="Kosugi A."/>
        </authorList>
    </citation>
    <scope>NUCLEOTIDE SEQUENCE</scope>
    <source>
        <strain evidence="3">DA-C8</strain>
    </source>
</reference>
<organism evidence="3 4">
    <name type="scientific">Insulibacter thermoxylanivorax</name>
    <dbReference type="NCBI Taxonomy" id="2749268"/>
    <lineage>
        <taxon>Bacteria</taxon>
        <taxon>Bacillati</taxon>
        <taxon>Bacillota</taxon>
        <taxon>Bacilli</taxon>
        <taxon>Bacillales</taxon>
        <taxon>Paenibacillaceae</taxon>
        <taxon>Insulibacter</taxon>
    </lineage>
</organism>
<dbReference type="Proteomes" id="UP000654993">
    <property type="component" value="Unassembled WGS sequence"/>
</dbReference>
<sequence length="334" mass="39250">MEPYKILFITELSNYTQSLGDALKQQGHAVYCLPSWEDGEIAAAAERIKPDLLITVGCREEGPSAMPVRLRELCDRLHMIHLYWATEDKIHYDRISLPVVQRLKPDLILTLHPDCIPMYQRHGFSAIHFNFALNPRLFPPKTDLSREIYDLSFVGTTHLEVRTYRYTSLKHLLFPLVKAGIRTEVWGRNWQKVRQQLQEEFGLVLPPEWDHGFLPFERTAEVYHQSRIMLGVQNAEDQVTQRTFEILGTGAFMIASRTPELMRLFREGEEIVLSSSPEETLELVEYYLRHPEERLRIGMKARAAVMREHTFEHRLTMLWPHVRKRMRMMKRSVI</sequence>
<comment type="caution">
    <text evidence="3">The sequence shown here is derived from an EMBL/GenBank/DDBJ whole genome shotgun (WGS) entry which is preliminary data.</text>
</comment>
<feature type="domain" description="Spore protein YkvP N-terminal" evidence="1">
    <location>
        <begin position="6"/>
        <end position="112"/>
    </location>
</feature>
<accession>A0A916VFJ3</accession>